<protein>
    <submittedName>
        <fullName evidence="4">Lipase</fullName>
    </submittedName>
</protein>
<keyword evidence="5" id="KW-1185">Reference proteome</keyword>
<dbReference type="SUPFAM" id="SSF53474">
    <property type="entry name" value="alpha/beta-Hydrolases"/>
    <property type="match status" value="1"/>
</dbReference>
<dbReference type="OrthoDB" id="3181909at2"/>
<feature type="domain" description="Alpha/beta hydrolase fold-3" evidence="2">
    <location>
        <begin position="111"/>
        <end position="318"/>
    </location>
</feature>
<keyword evidence="1" id="KW-0378">Hydrolase</keyword>
<dbReference type="Proteomes" id="UP000465302">
    <property type="component" value="Unassembled WGS sequence"/>
</dbReference>
<comment type="caution">
    <text evidence="4">The sequence shown here is derived from an EMBL/GenBank/DDBJ whole genome shotgun (WGS) entry which is preliminary data.</text>
</comment>
<dbReference type="EMBL" id="PDCP01000004">
    <property type="protein sequence ID" value="PEG42079.1"/>
    <property type="molecule type" value="Genomic_DNA"/>
</dbReference>
<evidence type="ECO:0000313" key="3">
    <source>
        <dbReference type="EMBL" id="GFG49852.1"/>
    </source>
</evidence>
<dbReference type="InterPro" id="IPR050300">
    <property type="entry name" value="GDXG_lipolytic_enzyme"/>
</dbReference>
<dbReference type="Proteomes" id="UP000220914">
    <property type="component" value="Unassembled WGS sequence"/>
</dbReference>
<name>A0A2A7NE34_MYCAG</name>
<evidence type="ECO:0000313" key="5">
    <source>
        <dbReference type="Proteomes" id="UP000220914"/>
    </source>
</evidence>
<dbReference type="Pfam" id="PF07859">
    <property type="entry name" value="Abhydrolase_3"/>
    <property type="match status" value="1"/>
</dbReference>
<dbReference type="InterPro" id="IPR013094">
    <property type="entry name" value="AB_hydrolase_3"/>
</dbReference>
<evidence type="ECO:0000259" key="2">
    <source>
        <dbReference type="Pfam" id="PF07859"/>
    </source>
</evidence>
<reference evidence="3" key="3">
    <citation type="submission" date="2020-02" db="EMBL/GenBank/DDBJ databases">
        <authorList>
            <person name="Matsumoto Y."/>
            <person name="Motooka D."/>
            <person name="Nakamura S."/>
        </authorList>
    </citation>
    <scope>NUCLEOTIDE SEQUENCE</scope>
    <source>
        <strain evidence="3">JCM 6377</strain>
    </source>
</reference>
<gene>
    <name evidence="4" type="ORF">CQY20_03750</name>
    <name evidence="3" type="ORF">MAGR_12930</name>
</gene>
<dbReference type="PANTHER" id="PTHR48081">
    <property type="entry name" value="AB HYDROLASE SUPERFAMILY PROTEIN C4A8.06C"/>
    <property type="match status" value="1"/>
</dbReference>
<reference evidence="4 5" key="1">
    <citation type="submission" date="2017-10" db="EMBL/GenBank/DDBJ databases">
        <title>The new phylogeny of genus Mycobacterium.</title>
        <authorList>
            <person name="Tortoli E."/>
            <person name="Trovato A."/>
            <person name="Cirillo D.M."/>
        </authorList>
    </citation>
    <scope>NUCLEOTIDE SEQUENCE [LARGE SCALE GENOMIC DNA]</scope>
    <source>
        <strain evidence="4 5">CCUG37673</strain>
    </source>
</reference>
<dbReference type="EMBL" id="BLKS01000001">
    <property type="protein sequence ID" value="GFG49852.1"/>
    <property type="molecule type" value="Genomic_DNA"/>
</dbReference>
<evidence type="ECO:0000256" key="1">
    <source>
        <dbReference type="ARBA" id="ARBA00022801"/>
    </source>
</evidence>
<reference evidence="3 6" key="2">
    <citation type="journal article" date="2019" name="Emerg. Microbes Infect.">
        <title>Comprehensive subspecies identification of 175 nontuberculous mycobacteria species based on 7547 genomic profiles.</title>
        <authorList>
            <person name="Matsumoto Y."/>
            <person name="Kinjo T."/>
            <person name="Motooka D."/>
            <person name="Nabeya D."/>
            <person name="Jung N."/>
            <person name="Uechi K."/>
            <person name="Horii T."/>
            <person name="Iida T."/>
            <person name="Fujita J."/>
            <person name="Nakamura S."/>
        </authorList>
    </citation>
    <scope>NUCLEOTIDE SEQUENCE [LARGE SCALE GENOMIC DNA]</scope>
    <source>
        <strain evidence="3 6">JCM 6377</strain>
    </source>
</reference>
<accession>A0A2A7NE34</accession>
<dbReference type="PANTHER" id="PTHR48081:SF8">
    <property type="entry name" value="ALPHA_BETA HYDROLASE FOLD-3 DOMAIN-CONTAINING PROTEIN-RELATED"/>
    <property type="match status" value="1"/>
</dbReference>
<evidence type="ECO:0000313" key="6">
    <source>
        <dbReference type="Proteomes" id="UP000465302"/>
    </source>
</evidence>
<dbReference type="AlphaFoldDB" id="A0A2A7NE34"/>
<proteinExistence type="predicted"/>
<dbReference type="GO" id="GO:0016787">
    <property type="term" value="F:hydrolase activity"/>
    <property type="evidence" value="ECO:0007669"/>
    <property type="project" value="UniProtKB-KW"/>
</dbReference>
<dbReference type="InterPro" id="IPR029058">
    <property type="entry name" value="AB_hydrolase_fold"/>
</dbReference>
<dbReference type="Gene3D" id="3.40.50.1820">
    <property type="entry name" value="alpha/beta hydrolase"/>
    <property type="match status" value="1"/>
</dbReference>
<organism evidence="4 5">
    <name type="scientific">Mycolicibacterium agri</name>
    <name type="common">Mycobacterium agri</name>
    <dbReference type="NCBI Taxonomy" id="36811"/>
    <lineage>
        <taxon>Bacteria</taxon>
        <taxon>Bacillati</taxon>
        <taxon>Actinomycetota</taxon>
        <taxon>Actinomycetes</taxon>
        <taxon>Mycobacteriales</taxon>
        <taxon>Mycobacteriaceae</taxon>
        <taxon>Mycolicibacterium</taxon>
    </lineage>
</organism>
<evidence type="ECO:0000313" key="4">
    <source>
        <dbReference type="EMBL" id="PEG42079.1"/>
    </source>
</evidence>
<sequence length="345" mass="36686">MVGKVTLHTIPRLPDAALRPLAGRPVTIDGNTLDVRLQFMLNSSKLAGKEGLILSENVAVARRELNAVAAQFPRMKVDVTSTELAVPGPAGDIPALLLRRRNDRGTAAPLLIYYHGGGFVVGGWETHGNLCELLCHDGGVPVLFVDYRLAPEHKAPAALDDAYAAFRWATEHAAELGADASRIAVGGDSAGANLAAGVALRARDEGVGAPALQLLLYPVTNMASHTRSYGLFSEGFFLRRWDMDFCNDKYLSGSGVEPTDPRVSPLLADDFARLPPAIVVTAGFDPLRDEGRQFADALAAAGNVVDAREYGSMIHSFPNFASLGGGPMKATADFISAMRAHLSRS</sequence>